<evidence type="ECO:0000256" key="2">
    <source>
        <dbReference type="ARBA" id="ARBA00022679"/>
    </source>
</evidence>
<dbReference type="GO" id="GO:0032259">
    <property type="term" value="P:methylation"/>
    <property type="evidence" value="ECO:0007669"/>
    <property type="project" value="UniProtKB-KW"/>
</dbReference>
<dbReference type="CDD" id="cd02440">
    <property type="entry name" value="AdoMet_MTases"/>
    <property type="match status" value="1"/>
</dbReference>
<dbReference type="AlphaFoldDB" id="A0A1G8VUA0"/>
<evidence type="ECO:0000313" key="6">
    <source>
        <dbReference type="Proteomes" id="UP000198706"/>
    </source>
</evidence>
<keyword evidence="5" id="KW-0830">Ubiquinone</keyword>
<name>A0A1G8VUA0_9PSED</name>
<accession>A0A1G8VUA0</accession>
<evidence type="ECO:0000256" key="3">
    <source>
        <dbReference type="ARBA" id="ARBA00022691"/>
    </source>
</evidence>
<keyword evidence="1 5" id="KW-0489">Methyltransferase</keyword>
<dbReference type="STRING" id="137658.SAMN05216186_102355"/>
<evidence type="ECO:0000256" key="1">
    <source>
        <dbReference type="ARBA" id="ARBA00022603"/>
    </source>
</evidence>
<organism evidence="5 6">
    <name type="scientific">Pseudomonas indica</name>
    <dbReference type="NCBI Taxonomy" id="137658"/>
    <lineage>
        <taxon>Bacteria</taxon>
        <taxon>Pseudomonadati</taxon>
        <taxon>Pseudomonadota</taxon>
        <taxon>Gammaproteobacteria</taxon>
        <taxon>Pseudomonadales</taxon>
        <taxon>Pseudomonadaceae</taxon>
        <taxon>Pseudomonas</taxon>
    </lineage>
</organism>
<dbReference type="InterPro" id="IPR029063">
    <property type="entry name" value="SAM-dependent_MTases_sf"/>
</dbReference>
<dbReference type="Gene3D" id="3.40.50.150">
    <property type="entry name" value="Vaccinia Virus protein VP39"/>
    <property type="match status" value="1"/>
</dbReference>
<dbReference type="SUPFAM" id="SSF53335">
    <property type="entry name" value="S-adenosyl-L-methionine-dependent methyltransferases"/>
    <property type="match status" value="1"/>
</dbReference>
<dbReference type="EMBL" id="FNFD01000002">
    <property type="protein sequence ID" value="SDJ69417.1"/>
    <property type="molecule type" value="Genomic_DNA"/>
</dbReference>
<protein>
    <submittedName>
        <fullName evidence="5">Ubiquinone/menaquinone biosynthesis C-methylase UbiE</fullName>
    </submittedName>
</protein>
<keyword evidence="2" id="KW-0808">Transferase</keyword>
<proteinExistence type="predicted"/>
<dbReference type="InterPro" id="IPR013217">
    <property type="entry name" value="Methyltransf_12"/>
</dbReference>
<dbReference type="RefSeq" id="WP_084334752.1">
    <property type="nucleotide sequence ID" value="NZ_FNFD01000002.1"/>
</dbReference>
<evidence type="ECO:0000313" key="5">
    <source>
        <dbReference type="EMBL" id="SDJ69417.1"/>
    </source>
</evidence>
<sequence length="252" mass="28397">MSTRGRVKGARIDIDYSATQAFFDARGKREYASALSTTMYQDNDPALVEQRDQAEKRVLAPQLRLAAGSRILDIGCGIGRWGWFLHDHTPDAEYLGIDFAASLIEKAQAEAVRRGKPDLRFQVMSAIAIEPDALVVPPPYDLVIISGLLIYLNDEDCVKVLADAGRLCAPGGRIYLREPVGVSERFTLDRFYSNELGQEYSAIYRTIDELDRLLEQALEPGRFSVRIAEFLFPDNLEKRAETRQYYTILQKG</sequence>
<gene>
    <name evidence="5" type="ORF">SAMN05216186_102355</name>
</gene>
<dbReference type="Proteomes" id="UP000198706">
    <property type="component" value="Unassembled WGS sequence"/>
</dbReference>
<evidence type="ECO:0000259" key="4">
    <source>
        <dbReference type="Pfam" id="PF08242"/>
    </source>
</evidence>
<dbReference type="PANTHER" id="PTHR43464:SF19">
    <property type="entry name" value="UBIQUINONE BIOSYNTHESIS O-METHYLTRANSFERASE, MITOCHONDRIAL"/>
    <property type="match status" value="1"/>
</dbReference>
<keyword evidence="6" id="KW-1185">Reference proteome</keyword>
<dbReference type="PANTHER" id="PTHR43464">
    <property type="entry name" value="METHYLTRANSFERASE"/>
    <property type="match status" value="1"/>
</dbReference>
<keyword evidence="3" id="KW-0949">S-adenosyl-L-methionine</keyword>
<dbReference type="GO" id="GO:0008168">
    <property type="term" value="F:methyltransferase activity"/>
    <property type="evidence" value="ECO:0007669"/>
    <property type="project" value="UniProtKB-KW"/>
</dbReference>
<feature type="domain" description="Methyltransferase type 12" evidence="4">
    <location>
        <begin position="72"/>
        <end position="174"/>
    </location>
</feature>
<reference evidence="5 6" key="1">
    <citation type="submission" date="2016-10" db="EMBL/GenBank/DDBJ databases">
        <authorList>
            <person name="de Groot N.N."/>
        </authorList>
    </citation>
    <scope>NUCLEOTIDE SEQUENCE [LARGE SCALE GENOMIC DNA]</scope>
    <source>
        <strain evidence="5 6">JCM 21544</strain>
    </source>
</reference>
<dbReference type="Pfam" id="PF08242">
    <property type="entry name" value="Methyltransf_12"/>
    <property type="match status" value="1"/>
</dbReference>